<reference evidence="2" key="1">
    <citation type="submission" date="2020-11" db="EMBL/GenBank/DDBJ databases">
        <authorList>
            <person name="Tran Van P."/>
        </authorList>
    </citation>
    <scope>NUCLEOTIDE SEQUENCE</scope>
</reference>
<gene>
    <name evidence="2" type="ORF">TGEB3V08_LOCUS11647</name>
</gene>
<dbReference type="AlphaFoldDB" id="A0A7R9PST8"/>
<protein>
    <submittedName>
        <fullName evidence="2">Uncharacterized protein</fullName>
    </submittedName>
</protein>
<accession>A0A7R9PST8</accession>
<dbReference type="EMBL" id="OE853464">
    <property type="protein sequence ID" value="CAD7616215.1"/>
    <property type="molecule type" value="Genomic_DNA"/>
</dbReference>
<keyword evidence="1" id="KW-0732">Signal</keyword>
<sequence>MALKIVILAALATVACSSILFPPRPPCYRPLPAYYGGQGSSAAAAAAAAAATGSGSGPWGTGGSSAAAAAAAAAASGGAANYGYPGYPPVYPW</sequence>
<organism evidence="2">
    <name type="scientific">Timema genevievae</name>
    <name type="common">Walking stick</name>
    <dbReference type="NCBI Taxonomy" id="629358"/>
    <lineage>
        <taxon>Eukaryota</taxon>
        <taxon>Metazoa</taxon>
        <taxon>Ecdysozoa</taxon>
        <taxon>Arthropoda</taxon>
        <taxon>Hexapoda</taxon>
        <taxon>Insecta</taxon>
        <taxon>Pterygota</taxon>
        <taxon>Neoptera</taxon>
        <taxon>Polyneoptera</taxon>
        <taxon>Phasmatodea</taxon>
        <taxon>Timematodea</taxon>
        <taxon>Timematoidea</taxon>
        <taxon>Timematidae</taxon>
        <taxon>Timema</taxon>
    </lineage>
</organism>
<evidence type="ECO:0000313" key="2">
    <source>
        <dbReference type="EMBL" id="CAD7616215.1"/>
    </source>
</evidence>
<evidence type="ECO:0000256" key="1">
    <source>
        <dbReference type="SAM" id="SignalP"/>
    </source>
</evidence>
<proteinExistence type="predicted"/>
<name>A0A7R9PST8_TIMGE</name>
<dbReference type="PROSITE" id="PS51257">
    <property type="entry name" value="PROKAR_LIPOPROTEIN"/>
    <property type="match status" value="1"/>
</dbReference>
<feature type="signal peptide" evidence="1">
    <location>
        <begin position="1"/>
        <end position="17"/>
    </location>
</feature>
<feature type="chain" id="PRO_5030537725" evidence="1">
    <location>
        <begin position="18"/>
        <end position="93"/>
    </location>
</feature>